<dbReference type="GO" id="GO:0005634">
    <property type="term" value="C:nucleus"/>
    <property type="evidence" value="ECO:0007669"/>
    <property type="project" value="UniProtKB-SubCell"/>
</dbReference>
<name>W6MPW2_9ASCO</name>
<sequence>MRSQGKLFEYICQRLAVDAEIADEINEPYICDDTEAMLLETFVDKVAIWLDLYSPIPLFSDLVARVSVIESSGILRNCIFACSALYLHGSDPEAYDAGFCLKYHNAALQQLRINLASSERENPKLLLCSLILVVEGLFFGESQTFMHHIIGSWALLLEILDSNAVSGKKYGYLFTQACFYTLTGVDFAFMTRFGVMPVMDLQTSEFGCFSSANGLEARRLHDECQMLTSDHRVDFAIADESFLASRDKTWWLQESLFVLWESFRLRHIPYVESEEDVIGGFLAQKWLNLWQKIEDFEAMIPAKFAPLVYNSPASSPSSGEALVEGDASSSSNKPMRMEIYFLIEQAAVIYMNMRYAKILLLESINRTGLIPTGHKKFKTVRRTKRGTRRLYAGPVLRPDDELLDHSERRQFQVQYAKEILGIAESYGSDSLVSVLCVGFVRHASRLLNRHSKRRES</sequence>
<dbReference type="InterPro" id="IPR021858">
    <property type="entry name" value="Fun_TF"/>
</dbReference>
<dbReference type="GO" id="GO:0045944">
    <property type="term" value="P:positive regulation of transcription by RNA polymerase II"/>
    <property type="evidence" value="ECO:0007669"/>
    <property type="project" value="TreeGrafter"/>
</dbReference>
<dbReference type="RefSeq" id="XP_022459228.1">
    <property type="nucleotide sequence ID" value="XM_022601602.1"/>
</dbReference>
<organism evidence="3 4">
    <name type="scientific">Kuraishia capsulata CBS 1993</name>
    <dbReference type="NCBI Taxonomy" id="1382522"/>
    <lineage>
        <taxon>Eukaryota</taxon>
        <taxon>Fungi</taxon>
        <taxon>Dikarya</taxon>
        <taxon>Ascomycota</taxon>
        <taxon>Saccharomycotina</taxon>
        <taxon>Pichiomycetes</taxon>
        <taxon>Pichiales</taxon>
        <taxon>Pichiaceae</taxon>
        <taxon>Kuraishia</taxon>
    </lineage>
</organism>
<dbReference type="HOGENOM" id="CLU_600019_0_0_1"/>
<reference evidence="3" key="1">
    <citation type="submission" date="2013-12" db="EMBL/GenBank/DDBJ databases">
        <authorList>
            <person name="Genoscope - CEA"/>
        </authorList>
    </citation>
    <scope>NUCLEOTIDE SEQUENCE</scope>
    <source>
        <strain evidence="3">CBS 1993</strain>
    </source>
</reference>
<dbReference type="Pfam" id="PF11951">
    <property type="entry name" value="Fungal_trans_2"/>
    <property type="match status" value="1"/>
</dbReference>
<dbReference type="GeneID" id="34520616"/>
<evidence type="ECO:0000256" key="1">
    <source>
        <dbReference type="ARBA" id="ARBA00004123"/>
    </source>
</evidence>
<gene>
    <name evidence="3" type="ORF">KUCA_T00003210001</name>
</gene>
<dbReference type="Proteomes" id="UP000019384">
    <property type="component" value="Unassembled WGS sequence"/>
</dbReference>
<dbReference type="EMBL" id="HG793128">
    <property type="protein sequence ID" value="CDK27232.1"/>
    <property type="molecule type" value="Genomic_DNA"/>
</dbReference>
<dbReference type="GO" id="GO:0000976">
    <property type="term" value="F:transcription cis-regulatory region binding"/>
    <property type="evidence" value="ECO:0007669"/>
    <property type="project" value="TreeGrafter"/>
</dbReference>
<reference evidence="3" key="2">
    <citation type="submission" date="2014-02" db="EMBL/GenBank/DDBJ databases">
        <title>Complete DNA sequence of /Kuraishia capsulata/ illustrates novel genomic features among budding yeasts (/Saccharomycotina/).</title>
        <authorList>
            <person name="Morales L."/>
            <person name="Noel B."/>
            <person name="Porcel B."/>
            <person name="Marcet-Houben M."/>
            <person name="Hullo M-F."/>
            <person name="Sacerdot C."/>
            <person name="Tekaia F."/>
            <person name="Leh-Louis V."/>
            <person name="Despons L."/>
            <person name="Khanna V."/>
            <person name="Aury J-M."/>
            <person name="Barbe V."/>
            <person name="Couloux A."/>
            <person name="Labadie K."/>
            <person name="Pelletier E."/>
            <person name="Souciet J-L."/>
            <person name="Boekhout T."/>
            <person name="Gabaldon T."/>
            <person name="Wincker P."/>
            <person name="Dujon B."/>
        </authorList>
    </citation>
    <scope>NUCLEOTIDE SEQUENCE</scope>
    <source>
        <strain evidence="3">CBS 1993</strain>
    </source>
</reference>
<dbReference type="PANTHER" id="PTHR37534">
    <property type="entry name" value="TRANSCRIPTIONAL ACTIVATOR PROTEIN UGA3"/>
    <property type="match status" value="1"/>
</dbReference>
<evidence type="ECO:0000313" key="4">
    <source>
        <dbReference type="Proteomes" id="UP000019384"/>
    </source>
</evidence>
<evidence type="ECO:0008006" key="5">
    <source>
        <dbReference type="Google" id="ProtNLM"/>
    </source>
</evidence>
<dbReference type="PANTHER" id="PTHR37534:SF7">
    <property type="entry name" value="TRANSCRIPTIONAL ACTIVATOR PROTEIN UGA3"/>
    <property type="match status" value="1"/>
</dbReference>
<evidence type="ECO:0000313" key="3">
    <source>
        <dbReference type="EMBL" id="CDK27232.1"/>
    </source>
</evidence>
<protein>
    <recommendedName>
        <fullName evidence="5">Transcription factor domain-containing protein</fullName>
    </recommendedName>
</protein>
<dbReference type="OrthoDB" id="4087429at2759"/>
<accession>W6MPW2</accession>
<proteinExistence type="predicted"/>
<dbReference type="STRING" id="1382522.W6MPW2"/>
<keyword evidence="2" id="KW-0539">Nucleus</keyword>
<dbReference type="AlphaFoldDB" id="W6MPW2"/>
<dbReference type="GO" id="GO:0003700">
    <property type="term" value="F:DNA-binding transcription factor activity"/>
    <property type="evidence" value="ECO:0007669"/>
    <property type="project" value="TreeGrafter"/>
</dbReference>
<evidence type="ECO:0000256" key="2">
    <source>
        <dbReference type="ARBA" id="ARBA00023242"/>
    </source>
</evidence>
<comment type="subcellular location">
    <subcellularLocation>
        <location evidence="1">Nucleus</location>
    </subcellularLocation>
</comment>
<keyword evidence="4" id="KW-1185">Reference proteome</keyword>